<proteinExistence type="inferred from homology"/>
<dbReference type="Pfam" id="PF17676">
    <property type="entry name" value="Peptidase_S66C"/>
    <property type="match status" value="1"/>
</dbReference>
<dbReference type="EMBL" id="JAEOAH010000073">
    <property type="protein sequence ID" value="MBK3497424.1"/>
    <property type="molecule type" value="Genomic_DNA"/>
</dbReference>
<evidence type="ECO:0000256" key="2">
    <source>
        <dbReference type="ARBA" id="ARBA00022801"/>
    </source>
</evidence>
<evidence type="ECO:0000259" key="4">
    <source>
        <dbReference type="Pfam" id="PF17676"/>
    </source>
</evidence>
<keyword evidence="6" id="KW-1185">Reference proteome</keyword>
<evidence type="ECO:0000313" key="5">
    <source>
        <dbReference type="EMBL" id="MBK3497424.1"/>
    </source>
</evidence>
<evidence type="ECO:0000259" key="3">
    <source>
        <dbReference type="Pfam" id="PF02016"/>
    </source>
</evidence>
<organism evidence="5 6">
    <name type="scientific">Viridibacillus soli</name>
    <dbReference type="NCBI Taxonomy" id="2798301"/>
    <lineage>
        <taxon>Bacteria</taxon>
        <taxon>Bacillati</taxon>
        <taxon>Bacillota</taxon>
        <taxon>Bacilli</taxon>
        <taxon>Bacillales</taxon>
        <taxon>Caryophanaceae</taxon>
        <taxon>Viridibacillus</taxon>
    </lineage>
</organism>
<feature type="domain" description="LD-carboxypeptidase C-terminal" evidence="4">
    <location>
        <begin position="198"/>
        <end position="311"/>
    </location>
</feature>
<reference evidence="5 6" key="1">
    <citation type="submission" date="2020-12" db="EMBL/GenBank/DDBJ databases">
        <title>YIM B01967 draft genome.</title>
        <authorList>
            <person name="Yan X."/>
        </authorList>
    </citation>
    <scope>NUCLEOTIDE SEQUENCE [LARGE SCALE GENOMIC DNA]</scope>
    <source>
        <strain evidence="5 6">YIM B01967</strain>
    </source>
</reference>
<evidence type="ECO:0000256" key="1">
    <source>
        <dbReference type="ARBA" id="ARBA00010233"/>
    </source>
</evidence>
<comment type="caution">
    <text evidence="5">The sequence shown here is derived from an EMBL/GenBank/DDBJ whole genome shotgun (WGS) entry which is preliminary data.</text>
</comment>
<name>A0ABS1HD86_9BACL</name>
<dbReference type="Gene3D" id="3.50.30.60">
    <property type="entry name" value="LD-carboxypeptidase A C-terminal domain-like"/>
    <property type="match status" value="1"/>
</dbReference>
<dbReference type="SUPFAM" id="SSF52317">
    <property type="entry name" value="Class I glutamine amidotransferase-like"/>
    <property type="match status" value="1"/>
</dbReference>
<comment type="similarity">
    <text evidence="1">Belongs to the peptidase S66 family.</text>
</comment>
<dbReference type="InterPro" id="IPR040449">
    <property type="entry name" value="Peptidase_S66_N"/>
</dbReference>
<dbReference type="Proteomes" id="UP000618943">
    <property type="component" value="Unassembled WGS sequence"/>
</dbReference>
<keyword evidence="2" id="KW-0378">Hydrolase</keyword>
<dbReference type="Pfam" id="PF02016">
    <property type="entry name" value="Peptidase_S66"/>
    <property type="match status" value="1"/>
</dbReference>
<dbReference type="CDD" id="cd07062">
    <property type="entry name" value="Peptidase_S66_mccF_like"/>
    <property type="match status" value="1"/>
</dbReference>
<evidence type="ECO:0000313" key="6">
    <source>
        <dbReference type="Proteomes" id="UP000618943"/>
    </source>
</evidence>
<dbReference type="SUPFAM" id="SSF141986">
    <property type="entry name" value="LD-carboxypeptidase A C-terminal domain-like"/>
    <property type="match status" value="1"/>
</dbReference>
<dbReference type="PIRSF" id="PIRSF028757">
    <property type="entry name" value="LD-carboxypeptidase"/>
    <property type="match status" value="1"/>
</dbReference>
<accession>A0ABS1HD86</accession>
<feature type="domain" description="LD-carboxypeptidase N-terminal" evidence="3">
    <location>
        <begin position="12"/>
        <end position="131"/>
    </location>
</feature>
<dbReference type="PANTHER" id="PTHR30237:SF6">
    <property type="entry name" value="CARBOXYPEPTIDASE YOCD-RELATED"/>
    <property type="match status" value="1"/>
</dbReference>
<dbReference type="InterPro" id="IPR029062">
    <property type="entry name" value="Class_I_gatase-like"/>
</dbReference>
<gene>
    <name evidence="5" type="ORF">JFL43_21945</name>
</gene>
<dbReference type="InterPro" id="IPR027461">
    <property type="entry name" value="Carboxypeptidase_A_C_sf"/>
</dbReference>
<sequence>MRASKLKIGDEVRIIAPSRSMQILSEEGIQEAIEQLEKLGLKVTFGEHIYECDLHSSSSIESRVADLHAAFIDPQVKGILTVIGGFNVNEILPFINYELIKANPKILCGYSDITALAWAITAKTGLVTYSGPHFSSFGMQKEKDYQTSYFKKCLMEDGAFDVEQSAVWSDDAWFIDQENRNLIPNEGLQIYNAGHAYGKLFGGNLCTFNLLQGTEFMPDLNDVILFIEDDELTEPLTFARDLTSLLQQEKLKNLKGIVIGKFQNKSEMTDEHLHFIFDKHPMLKDIPVMYNASFGHIQPMFTFPIGGSVEIDTEQKSIRIIEH</sequence>
<dbReference type="InterPro" id="IPR027478">
    <property type="entry name" value="LdcA_N"/>
</dbReference>
<dbReference type="PANTHER" id="PTHR30237">
    <property type="entry name" value="MURAMOYLTETRAPEPTIDE CARBOXYPEPTIDASE"/>
    <property type="match status" value="1"/>
</dbReference>
<dbReference type="Gene3D" id="3.40.50.10740">
    <property type="entry name" value="Class I glutamine amidotransferase-like"/>
    <property type="match status" value="1"/>
</dbReference>
<dbReference type="InterPro" id="IPR040921">
    <property type="entry name" value="Peptidase_S66C"/>
</dbReference>
<dbReference type="RefSeq" id="WP_200750692.1">
    <property type="nucleotide sequence ID" value="NZ_JAEOAH010000073.1"/>
</dbReference>
<protein>
    <submittedName>
        <fullName evidence="5">LD-carboxypeptidase</fullName>
    </submittedName>
</protein>
<dbReference type="InterPro" id="IPR003507">
    <property type="entry name" value="S66_fam"/>
</dbReference>